<dbReference type="GO" id="GO:0051301">
    <property type="term" value="P:cell division"/>
    <property type="evidence" value="ECO:0007669"/>
    <property type="project" value="UniProtKB-KW"/>
</dbReference>
<dbReference type="GO" id="GO:0008360">
    <property type="term" value="P:regulation of cell shape"/>
    <property type="evidence" value="ECO:0007669"/>
    <property type="project" value="UniProtKB-KW"/>
</dbReference>
<comment type="caution">
    <text evidence="13">The sequence shown here is derived from an EMBL/GenBank/DDBJ whole genome shotgun (WGS) entry which is preliminary data.</text>
</comment>
<keyword evidence="6 10" id="KW-0573">Peptidoglycan synthesis</keyword>
<dbReference type="GO" id="GO:0050511">
    <property type="term" value="F:undecaprenyldiphospho-muramoylpentapeptide beta-N-acetylglucosaminyltransferase activity"/>
    <property type="evidence" value="ECO:0007669"/>
    <property type="project" value="UniProtKB-UniRule"/>
</dbReference>
<evidence type="ECO:0000256" key="10">
    <source>
        <dbReference type="HAMAP-Rule" id="MF_00033"/>
    </source>
</evidence>
<dbReference type="OrthoDB" id="9808936at2"/>
<dbReference type="CDD" id="cd03785">
    <property type="entry name" value="GT28_MurG"/>
    <property type="match status" value="1"/>
</dbReference>
<comment type="caution">
    <text evidence="10">Lacks conserved residue(s) required for the propagation of feature annotation.</text>
</comment>
<dbReference type="EC" id="2.4.1.227" evidence="10"/>
<dbReference type="UniPathway" id="UPA00219"/>
<dbReference type="InterPro" id="IPR004276">
    <property type="entry name" value="GlycoTrans_28_N"/>
</dbReference>
<dbReference type="GO" id="GO:0071555">
    <property type="term" value="P:cell wall organization"/>
    <property type="evidence" value="ECO:0007669"/>
    <property type="project" value="UniProtKB-KW"/>
</dbReference>
<dbReference type="InterPro" id="IPR007235">
    <property type="entry name" value="Glyco_trans_28_C"/>
</dbReference>
<evidence type="ECO:0000256" key="6">
    <source>
        <dbReference type="ARBA" id="ARBA00022984"/>
    </source>
</evidence>
<evidence type="ECO:0000259" key="12">
    <source>
        <dbReference type="Pfam" id="PF04101"/>
    </source>
</evidence>
<dbReference type="GO" id="GO:0009252">
    <property type="term" value="P:peptidoglycan biosynthetic process"/>
    <property type="evidence" value="ECO:0007669"/>
    <property type="project" value="UniProtKB-UniRule"/>
</dbReference>
<dbReference type="PANTHER" id="PTHR21015:SF22">
    <property type="entry name" value="GLYCOSYLTRANSFERASE"/>
    <property type="match status" value="1"/>
</dbReference>
<sequence>MDISSTDTLTAAGTPIRVLLAAGGTGGHVYPAIAIADAVKKMHPSAEILFVGTRDRMEWQTVPKAGYEIRSIWISAFHRRLTPQNLLFPVKLSVSLIQSYSILNSFAPDVVVACGGFASGPIGWVASKMNIPVVLQEQNSYPGVTNRMLAKHAAAIFTAFEQAEEHLPGDKVILSGNPVRKRLSAVSKEESLEMFGFSGSKKVLLVLGGSGGARAINSAMKENLEELHDCLDLQIIWQCGEKYHSELSSELENKDYPNLRLLPYIDNMPAAYGSADLVLTRAGASTCSELMLLGMPAILVPSPNVAGNHQAKNASAMVQAGAAEELREENLSENLSQVIKKRIFDDEALTEMRKAMKSLARPDAAKVIAKEIFTLAGKETQ</sequence>
<comment type="similarity">
    <text evidence="10">Belongs to the glycosyltransferase 28 family. MurG subfamily.</text>
</comment>
<comment type="subcellular location">
    <subcellularLocation>
        <location evidence="10">Cell membrane</location>
        <topology evidence="10">Peripheral membrane protein</topology>
        <orientation evidence="10">Cytoplasmic side</orientation>
    </subcellularLocation>
</comment>
<feature type="binding site" evidence="10">
    <location>
        <position position="310"/>
    </location>
    <ligand>
        <name>UDP-N-acetyl-alpha-D-glucosamine</name>
        <dbReference type="ChEBI" id="CHEBI:57705"/>
    </ligand>
</feature>
<dbReference type="HAMAP" id="MF_00033">
    <property type="entry name" value="MurG"/>
    <property type="match status" value="1"/>
</dbReference>
<dbReference type="Gene3D" id="3.40.50.2000">
    <property type="entry name" value="Glycogen Phosphorylase B"/>
    <property type="match status" value="2"/>
</dbReference>
<dbReference type="GO" id="GO:0051991">
    <property type="term" value="F:UDP-N-acetyl-D-glucosamine:N-acetylmuramoyl-L-alanyl-D-glutamyl-meso-2,6-diaminopimelyl-D-alanyl-D-alanine-diphosphoundecaprenol 4-beta-N-acetylglucosaminlytransferase activity"/>
    <property type="evidence" value="ECO:0007669"/>
    <property type="project" value="RHEA"/>
</dbReference>
<evidence type="ECO:0000259" key="11">
    <source>
        <dbReference type="Pfam" id="PF03033"/>
    </source>
</evidence>
<evidence type="ECO:0000256" key="8">
    <source>
        <dbReference type="ARBA" id="ARBA00023306"/>
    </source>
</evidence>
<feature type="domain" description="Glycosyl transferase family 28 C-terminal" evidence="12">
    <location>
        <begin position="203"/>
        <end position="366"/>
    </location>
</feature>
<evidence type="ECO:0000256" key="3">
    <source>
        <dbReference type="ARBA" id="ARBA00022676"/>
    </source>
</evidence>
<proteinExistence type="inferred from homology"/>
<feature type="binding site" evidence="10">
    <location>
        <position position="139"/>
    </location>
    <ligand>
        <name>UDP-N-acetyl-alpha-D-glucosamine</name>
        <dbReference type="ChEBI" id="CHEBI:57705"/>
    </ligand>
</feature>
<keyword evidence="5 10" id="KW-0133">Cell shape</keyword>
<protein>
    <recommendedName>
        <fullName evidence="10">UDP-N-acetylglucosamine--N-acetylmuramyl-(pentapeptide) pyrophosphoryl-undecaprenol N-acetylglucosamine transferase</fullName>
        <ecNumber evidence="10">2.4.1.227</ecNumber>
    </recommendedName>
    <alternativeName>
        <fullName evidence="10">Undecaprenyl-PP-MurNAc-pentapeptide-UDPGlcNAc GlcNAc transferase</fullName>
    </alternativeName>
</protein>
<dbReference type="InterPro" id="IPR006009">
    <property type="entry name" value="GlcNAc_MurG"/>
</dbReference>
<accession>A0A316TRZ9</accession>
<keyword evidence="7 10" id="KW-0472">Membrane</keyword>
<evidence type="ECO:0000313" key="13">
    <source>
        <dbReference type="EMBL" id="PWN07160.1"/>
    </source>
</evidence>
<dbReference type="AlphaFoldDB" id="A0A316TRZ9"/>
<feature type="binding site" evidence="10">
    <location>
        <position position="180"/>
    </location>
    <ligand>
        <name>UDP-N-acetyl-alpha-D-glucosamine</name>
        <dbReference type="ChEBI" id="CHEBI:57705"/>
    </ligand>
</feature>
<keyword evidence="14" id="KW-1185">Reference proteome</keyword>
<keyword evidence="8 10" id="KW-0131">Cell cycle</keyword>
<evidence type="ECO:0000256" key="2">
    <source>
        <dbReference type="ARBA" id="ARBA00022618"/>
    </source>
</evidence>
<dbReference type="NCBIfam" id="TIGR01133">
    <property type="entry name" value="murG"/>
    <property type="match status" value="1"/>
</dbReference>
<keyword evidence="4 10" id="KW-0808">Transferase</keyword>
<dbReference type="GO" id="GO:0005975">
    <property type="term" value="P:carbohydrate metabolic process"/>
    <property type="evidence" value="ECO:0007669"/>
    <property type="project" value="InterPro"/>
</dbReference>
<dbReference type="GO" id="GO:0005886">
    <property type="term" value="C:plasma membrane"/>
    <property type="evidence" value="ECO:0007669"/>
    <property type="project" value="UniProtKB-SubCell"/>
</dbReference>
<keyword evidence="3 10" id="KW-0328">Glycosyltransferase</keyword>
<name>A0A316TRZ9_9BACT</name>
<reference evidence="13 14" key="1">
    <citation type="submission" date="2018-05" db="EMBL/GenBank/DDBJ databases">
        <title>Rhodohalobacter halophilus gen. nov., sp. nov., a moderately halophilic member of the family Balneolaceae.</title>
        <authorList>
            <person name="Liu Z.-W."/>
        </authorList>
    </citation>
    <scope>NUCLEOTIDE SEQUENCE [LARGE SCALE GENOMIC DNA]</scope>
    <source>
        <strain evidence="13 14">8A47</strain>
    </source>
</reference>
<dbReference type="Pfam" id="PF03033">
    <property type="entry name" value="Glyco_transf_28"/>
    <property type="match status" value="1"/>
</dbReference>
<comment type="catalytic activity">
    <reaction evidence="10">
        <text>di-trans,octa-cis-undecaprenyl diphospho-N-acetyl-alpha-D-muramoyl-L-alanyl-D-glutamyl-meso-2,6-diaminopimeloyl-D-alanyl-D-alanine + UDP-N-acetyl-alpha-D-glucosamine = di-trans,octa-cis-undecaprenyl diphospho-[N-acetyl-alpha-D-glucosaminyl-(1-&gt;4)]-N-acetyl-alpha-D-muramoyl-L-alanyl-D-glutamyl-meso-2,6-diaminopimeloyl-D-alanyl-D-alanine + UDP + H(+)</text>
        <dbReference type="Rhea" id="RHEA:31227"/>
        <dbReference type="ChEBI" id="CHEBI:15378"/>
        <dbReference type="ChEBI" id="CHEBI:57705"/>
        <dbReference type="ChEBI" id="CHEBI:58223"/>
        <dbReference type="ChEBI" id="CHEBI:61387"/>
        <dbReference type="ChEBI" id="CHEBI:61388"/>
        <dbReference type="EC" id="2.4.1.227"/>
    </reaction>
</comment>
<organism evidence="13 14">
    <name type="scientific">Rhodohalobacter mucosus</name>
    <dbReference type="NCBI Taxonomy" id="2079485"/>
    <lineage>
        <taxon>Bacteria</taxon>
        <taxon>Pseudomonadati</taxon>
        <taxon>Balneolota</taxon>
        <taxon>Balneolia</taxon>
        <taxon>Balneolales</taxon>
        <taxon>Balneolaceae</taxon>
        <taxon>Rhodohalobacter</taxon>
    </lineage>
</organism>
<evidence type="ECO:0000256" key="7">
    <source>
        <dbReference type="ARBA" id="ARBA00023136"/>
    </source>
</evidence>
<dbReference type="Proteomes" id="UP000245533">
    <property type="component" value="Unassembled WGS sequence"/>
</dbReference>
<feature type="domain" description="Glycosyltransferase family 28 N-terminal" evidence="11">
    <location>
        <begin position="18"/>
        <end position="157"/>
    </location>
</feature>
<feature type="binding site" evidence="10">
    <location>
        <position position="265"/>
    </location>
    <ligand>
        <name>UDP-N-acetyl-alpha-D-glucosamine</name>
        <dbReference type="ChEBI" id="CHEBI:57705"/>
    </ligand>
</feature>
<dbReference type="Pfam" id="PF04101">
    <property type="entry name" value="Glyco_tran_28_C"/>
    <property type="match status" value="1"/>
</dbReference>
<keyword evidence="9 10" id="KW-0961">Cell wall biogenesis/degradation</keyword>
<comment type="function">
    <text evidence="10">Cell wall formation. Catalyzes the transfer of a GlcNAc subunit on undecaprenyl-pyrophosphoryl-MurNAc-pentapeptide (lipid intermediate I) to form undecaprenyl-pyrophosphoryl-MurNAc-(pentapeptide)GlcNAc (lipid intermediate II).</text>
</comment>
<dbReference type="EMBL" id="QGGB01000005">
    <property type="protein sequence ID" value="PWN07160.1"/>
    <property type="molecule type" value="Genomic_DNA"/>
</dbReference>
<evidence type="ECO:0000256" key="1">
    <source>
        <dbReference type="ARBA" id="ARBA00022475"/>
    </source>
</evidence>
<keyword evidence="2 10" id="KW-0132">Cell division</keyword>
<comment type="pathway">
    <text evidence="10">Cell wall biogenesis; peptidoglycan biosynthesis.</text>
</comment>
<feature type="binding site" evidence="10">
    <location>
        <begin position="25"/>
        <end position="27"/>
    </location>
    <ligand>
        <name>UDP-N-acetyl-alpha-D-glucosamine</name>
        <dbReference type="ChEBI" id="CHEBI:57705"/>
    </ligand>
</feature>
<evidence type="ECO:0000256" key="9">
    <source>
        <dbReference type="ARBA" id="ARBA00023316"/>
    </source>
</evidence>
<feature type="binding site" evidence="10">
    <location>
        <position position="210"/>
    </location>
    <ligand>
        <name>UDP-N-acetyl-alpha-D-glucosamine</name>
        <dbReference type="ChEBI" id="CHEBI:57705"/>
    </ligand>
</feature>
<gene>
    <name evidence="10 13" type="primary">murG</name>
    <name evidence="13" type="ORF">DDZ15_06700</name>
</gene>
<keyword evidence="1 10" id="KW-1003">Cell membrane</keyword>
<dbReference type="PANTHER" id="PTHR21015">
    <property type="entry name" value="UDP-N-ACETYLGLUCOSAMINE--N-ACETYLMURAMYL-(PENTAPEPTIDE) PYROPHOSPHORYL-UNDECAPRENOL N-ACETYLGLUCOSAMINE TRANSFERASE 1"/>
    <property type="match status" value="1"/>
</dbReference>
<evidence type="ECO:0000256" key="4">
    <source>
        <dbReference type="ARBA" id="ARBA00022679"/>
    </source>
</evidence>
<evidence type="ECO:0000256" key="5">
    <source>
        <dbReference type="ARBA" id="ARBA00022960"/>
    </source>
</evidence>
<evidence type="ECO:0000313" key="14">
    <source>
        <dbReference type="Proteomes" id="UP000245533"/>
    </source>
</evidence>
<dbReference type="SUPFAM" id="SSF53756">
    <property type="entry name" value="UDP-Glycosyltransferase/glycogen phosphorylase"/>
    <property type="match status" value="1"/>
</dbReference>